<dbReference type="GO" id="GO:0016491">
    <property type="term" value="F:oxidoreductase activity"/>
    <property type="evidence" value="ECO:0007669"/>
    <property type="project" value="UniProtKB-KW"/>
</dbReference>
<evidence type="ECO:0000313" key="4">
    <source>
        <dbReference type="EMBL" id="PYI08368.1"/>
    </source>
</evidence>
<dbReference type="AlphaFoldDB" id="A0A319ENM2"/>
<dbReference type="PRINTS" id="PR00081">
    <property type="entry name" value="GDHRDH"/>
</dbReference>
<protein>
    <submittedName>
        <fullName evidence="4">Putative 3-hydroxyacyl-CoA dehydrogenase</fullName>
    </submittedName>
</protein>
<name>A0A319ENM2_ASPSB</name>
<dbReference type="PANTHER" id="PTHR43180">
    <property type="entry name" value="3-OXOACYL-(ACYL-CARRIER-PROTEIN) REDUCTASE (AFU_ORTHOLOGUE AFUA_6G11210)"/>
    <property type="match status" value="1"/>
</dbReference>
<keyword evidence="3" id="KW-0560">Oxidoreductase</keyword>
<gene>
    <name evidence="4" type="ORF">BO78DRAFT_441807</name>
</gene>
<evidence type="ECO:0000313" key="5">
    <source>
        <dbReference type="Proteomes" id="UP000248423"/>
    </source>
</evidence>
<dbReference type="VEuPathDB" id="FungiDB:BO78DRAFT_441807"/>
<dbReference type="EMBL" id="KZ826335">
    <property type="protein sequence ID" value="PYI08368.1"/>
    <property type="molecule type" value="Genomic_DNA"/>
</dbReference>
<sequence>MARFDPEPILSYGHKDKVVVLTGGAHGIGAATVSLLYQNGAHVFFGDRDATAGTALEASYPERVHFVQTNVSNYSSALNLFKVAYSKHGRIDHAFAIAGISEQTNWFHPSLDLESIETVPEPSTLNVDLLGTIYFARIAAVYLRQGDSSDEDSADKSLILISSIAGFTESPGMPLYCAAKHGVLGLMRALRPSLPSSHGISVSVVCPWMSATGMVDDIQDAWQRAGLPMNQPAEVAQIIVGLAAVGEEGNGKAIYVEGGRGWDIEAALDDTREVWMGKSQSQSWLEGQKLLMGHPGSAAYWSSLKGG</sequence>
<evidence type="ECO:0000256" key="3">
    <source>
        <dbReference type="ARBA" id="ARBA00023002"/>
    </source>
</evidence>
<dbReference type="STRING" id="1448318.A0A319ENM2"/>
<dbReference type="Gene3D" id="3.40.50.720">
    <property type="entry name" value="NAD(P)-binding Rossmann-like Domain"/>
    <property type="match status" value="1"/>
</dbReference>
<dbReference type="OrthoDB" id="37659at2759"/>
<evidence type="ECO:0000256" key="1">
    <source>
        <dbReference type="ARBA" id="ARBA00006484"/>
    </source>
</evidence>
<evidence type="ECO:0000256" key="2">
    <source>
        <dbReference type="ARBA" id="ARBA00022857"/>
    </source>
</evidence>
<dbReference type="PROSITE" id="PS00061">
    <property type="entry name" value="ADH_SHORT"/>
    <property type="match status" value="1"/>
</dbReference>
<dbReference type="Pfam" id="PF00106">
    <property type="entry name" value="adh_short"/>
    <property type="match status" value="1"/>
</dbReference>
<dbReference type="InterPro" id="IPR002347">
    <property type="entry name" value="SDR_fam"/>
</dbReference>
<keyword evidence="2" id="KW-0521">NADP</keyword>
<proteinExistence type="inferred from homology"/>
<dbReference type="InterPro" id="IPR036291">
    <property type="entry name" value="NAD(P)-bd_dom_sf"/>
</dbReference>
<dbReference type="GO" id="GO:0044550">
    <property type="term" value="P:secondary metabolite biosynthetic process"/>
    <property type="evidence" value="ECO:0007669"/>
    <property type="project" value="UniProtKB-ARBA"/>
</dbReference>
<comment type="similarity">
    <text evidence="1">Belongs to the short-chain dehydrogenases/reductases (SDR) family.</text>
</comment>
<reference evidence="4 5" key="1">
    <citation type="submission" date="2018-02" db="EMBL/GenBank/DDBJ databases">
        <title>The genomes of Aspergillus section Nigri reveals drivers in fungal speciation.</title>
        <authorList>
            <consortium name="DOE Joint Genome Institute"/>
            <person name="Vesth T.C."/>
            <person name="Nybo J."/>
            <person name="Theobald S."/>
            <person name="Brandl J."/>
            <person name="Frisvad J.C."/>
            <person name="Nielsen K.F."/>
            <person name="Lyhne E.K."/>
            <person name="Kogle M.E."/>
            <person name="Kuo A."/>
            <person name="Riley R."/>
            <person name="Clum A."/>
            <person name="Nolan M."/>
            <person name="Lipzen A."/>
            <person name="Salamov A."/>
            <person name="Henrissat B."/>
            <person name="Wiebenga A."/>
            <person name="De vries R.P."/>
            <person name="Grigoriev I.V."/>
            <person name="Mortensen U.H."/>
            <person name="Andersen M.R."/>
            <person name="Baker S.E."/>
        </authorList>
    </citation>
    <scope>NUCLEOTIDE SEQUENCE [LARGE SCALE GENOMIC DNA]</scope>
    <source>
        <strain evidence="4 5">CBS 121057</strain>
    </source>
</reference>
<keyword evidence="5" id="KW-1185">Reference proteome</keyword>
<dbReference type="InterPro" id="IPR020904">
    <property type="entry name" value="Sc_DH/Rdtase_CS"/>
</dbReference>
<dbReference type="Proteomes" id="UP000248423">
    <property type="component" value="Unassembled WGS sequence"/>
</dbReference>
<organism evidence="4 5">
    <name type="scientific">Aspergillus sclerotiicarbonarius (strain CBS 121057 / IBT 28362)</name>
    <dbReference type="NCBI Taxonomy" id="1448318"/>
    <lineage>
        <taxon>Eukaryota</taxon>
        <taxon>Fungi</taxon>
        <taxon>Dikarya</taxon>
        <taxon>Ascomycota</taxon>
        <taxon>Pezizomycotina</taxon>
        <taxon>Eurotiomycetes</taxon>
        <taxon>Eurotiomycetidae</taxon>
        <taxon>Eurotiales</taxon>
        <taxon>Aspergillaceae</taxon>
        <taxon>Aspergillus</taxon>
        <taxon>Aspergillus subgen. Circumdati</taxon>
    </lineage>
</organism>
<accession>A0A319ENM2</accession>
<dbReference type="SUPFAM" id="SSF51735">
    <property type="entry name" value="NAD(P)-binding Rossmann-fold domains"/>
    <property type="match status" value="1"/>
</dbReference>
<dbReference type="PANTHER" id="PTHR43180:SF86">
    <property type="entry name" value="DEHYDROGENASE, PUTATIVE (AFU_ORTHOLOGUE AFUA_3G00290)-RELATED"/>
    <property type="match status" value="1"/>
</dbReference>